<evidence type="ECO:0000313" key="1">
    <source>
        <dbReference type="EMBL" id="DAD26908.1"/>
    </source>
</evidence>
<name>A0A822YBK9_NELNU</name>
<organism evidence="1 2">
    <name type="scientific">Nelumbo nucifera</name>
    <name type="common">Sacred lotus</name>
    <dbReference type="NCBI Taxonomy" id="4432"/>
    <lineage>
        <taxon>Eukaryota</taxon>
        <taxon>Viridiplantae</taxon>
        <taxon>Streptophyta</taxon>
        <taxon>Embryophyta</taxon>
        <taxon>Tracheophyta</taxon>
        <taxon>Spermatophyta</taxon>
        <taxon>Magnoliopsida</taxon>
        <taxon>Proteales</taxon>
        <taxon>Nelumbonaceae</taxon>
        <taxon>Nelumbo</taxon>
    </lineage>
</organism>
<proteinExistence type="predicted"/>
<sequence>MKFVNLSFPLPLECKTIIPYLDGL</sequence>
<keyword evidence="2" id="KW-1185">Reference proteome</keyword>
<protein>
    <submittedName>
        <fullName evidence="1">Uncharacterized protein</fullName>
    </submittedName>
</protein>
<evidence type="ECO:0000313" key="2">
    <source>
        <dbReference type="Proteomes" id="UP000607653"/>
    </source>
</evidence>
<comment type="caution">
    <text evidence="1">The sequence shown here is derived from an EMBL/GenBank/DDBJ whole genome shotgun (WGS) entry which is preliminary data.</text>
</comment>
<dbReference type="AlphaFoldDB" id="A0A822YBK9"/>
<dbReference type="Proteomes" id="UP000607653">
    <property type="component" value="Unassembled WGS sequence"/>
</dbReference>
<dbReference type="EMBL" id="DUZY01000002">
    <property type="protein sequence ID" value="DAD26908.1"/>
    <property type="molecule type" value="Genomic_DNA"/>
</dbReference>
<gene>
    <name evidence="1" type="ORF">HUJ06_028377</name>
</gene>
<reference evidence="1 2" key="1">
    <citation type="journal article" date="2020" name="Mol. Biol. Evol.">
        <title>Distinct Expression and Methylation Patterns for Genes with Different Fates following a Single Whole-Genome Duplication in Flowering Plants.</title>
        <authorList>
            <person name="Shi T."/>
            <person name="Rahmani R.S."/>
            <person name="Gugger P.F."/>
            <person name="Wang M."/>
            <person name="Li H."/>
            <person name="Zhang Y."/>
            <person name="Li Z."/>
            <person name="Wang Q."/>
            <person name="Van de Peer Y."/>
            <person name="Marchal K."/>
            <person name="Chen J."/>
        </authorList>
    </citation>
    <scope>NUCLEOTIDE SEQUENCE [LARGE SCALE GENOMIC DNA]</scope>
    <source>
        <tissue evidence="1">Leaf</tissue>
    </source>
</reference>
<accession>A0A822YBK9</accession>